<dbReference type="Pfam" id="PF05973">
    <property type="entry name" value="Gp49"/>
    <property type="match status" value="1"/>
</dbReference>
<proteinExistence type="predicted"/>
<evidence type="ECO:0000313" key="1">
    <source>
        <dbReference type="EMBL" id="KCZ99136.1"/>
    </source>
</evidence>
<dbReference type="eggNOG" id="COG4679">
    <property type="taxonomic scope" value="Bacteria"/>
</dbReference>
<name>A0A059G1D5_9PROT</name>
<reference evidence="1 2" key="1">
    <citation type="journal article" date="2014" name="Antonie Van Leeuwenhoek">
        <title>Hyphomonas beringensis sp. nov. and Hyphomonas chukchiensis sp. nov., isolated from surface seawater of the Bering Sea and Chukchi Sea.</title>
        <authorList>
            <person name="Li C."/>
            <person name="Lai Q."/>
            <person name="Li G."/>
            <person name="Dong C."/>
            <person name="Wang J."/>
            <person name="Liao Y."/>
            <person name="Shao Z."/>
        </authorList>
    </citation>
    <scope>NUCLEOTIDE SEQUENCE [LARGE SCALE GENOMIC DNA]</scope>
    <source>
        <strain evidence="1 2">SCH89</strain>
    </source>
</reference>
<keyword evidence="2" id="KW-1185">Reference proteome</keyword>
<gene>
    <name evidence="1" type="ORF">HOC_20051</name>
</gene>
<evidence type="ECO:0008006" key="3">
    <source>
        <dbReference type="Google" id="ProtNLM"/>
    </source>
</evidence>
<sequence>MPETDKKIEVVFYQSAAGSEPVRDWLKEDVSEDERKIIGADIKTVEYSWPIGMPVSRPMGSGLHEVRSNLPGNRMARVLFCVENGQMVLLHGFIKKTRATQKADLDLAKTRKKEIES</sequence>
<dbReference type="AlphaFoldDB" id="A0A059G1D5"/>
<protein>
    <recommendedName>
        <fullName evidence="3">Type II toxin-antitoxin system RelE/ParE family toxin</fullName>
    </recommendedName>
</protein>
<dbReference type="EMBL" id="ARYL01000076">
    <property type="protein sequence ID" value="KCZ99136.1"/>
    <property type="molecule type" value="Genomic_DNA"/>
</dbReference>
<dbReference type="Proteomes" id="UP000024942">
    <property type="component" value="Unassembled WGS sequence"/>
</dbReference>
<dbReference type="STRING" id="1280953.HOC_20051"/>
<dbReference type="InterPro" id="IPR009241">
    <property type="entry name" value="HigB-like"/>
</dbReference>
<accession>A0A059G1D5</accession>
<dbReference type="RefSeq" id="WP_034742826.1">
    <property type="nucleotide sequence ID" value="NZ_ARYL01000076.1"/>
</dbReference>
<organism evidence="1 2">
    <name type="scientific">Hyphomonas oceanitis SCH89</name>
    <dbReference type="NCBI Taxonomy" id="1280953"/>
    <lineage>
        <taxon>Bacteria</taxon>
        <taxon>Pseudomonadati</taxon>
        <taxon>Pseudomonadota</taxon>
        <taxon>Alphaproteobacteria</taxon>
        <taxon>Hyphomonadales</taxon>
        <taxon>Hyphomonadaceae</taxon>
        <taxon>Hyphomonas</taxon>
    </lineage>
</organism>
<comment type="caution">
    <text evidence="1">The sequence shown here is derived from an EMBL/GenBank/DDBJ whole genome shotgun (WGS) entry which is preliminary data.</text>
</comment>
<dbReference type="PATRIC" id="fig|1280953.3.peg.3993"/>
<dbReference type="OrthoDB" id="3233388at2"/>
<evidence type="ECO:0000313" key="2">
    <source>
        <dbReference type="Proteomes" id="UP000024942"/>
    </source>
</evidence>